<feature type="region of interest" description="Disordered" evidence="1">
    <location>
        <begin position="1"/>
        <end position="118"/>
    </location>
</feature>
<protein>
    <submittedName>
        <fullName evidence="2">Uncharacterized protein</fullName>
    </submittedName>
</protein>
<evidence type="ECO:0000313" key="2">
    <source>
        <dbReference type="EMBL" id="ORY50944.1"/>
    </source>
</evidence>
<reference evidence="2 3" key="1">
    <citation type="submission" date="2016-07" db="EMBL/GenBank/DDBJ databases">
        <title>Pervasive Adenine N6-methylation of Active Genes in Fungi.</title>
        <authorList>
            <consortium name="DOE Joint Genome Institute"/>
            <person name="Mondo S.J."/>
            <person name="Dannebaum R.O."/>
            <person name="Kuo R.C."/>
            <person name="Labutti K."/>
            <person name="Haridas S."/>
            <person name="Kuo A."/>
            <person name="Salamov A."/>
            <person name="Ahrendt S.R."/>
            <person name="Lipzen A."/>
            <person name="Sullivan W."/>
            <person name="Andreopoulos W.B."/>
            <person name="Clum A."/>
            <person name="Lindquist E."/>
            <person name="Daum C."/>
            <person name="Ramamoorthy G.K."/>
            <person name="Gryganskyi A."/>
            <person name="Culley D."/>
            <person name="Magnuson J.K."/>
            <person name="James T.Y."/>
            <person name="O'Malley M.A."/>
            <person name="Stajich J.E."/>
            <person name="Spatafora J.W."/>
            <person name="Visel A."/>
            <person name="Grigoriev I.V."/>
        </authorList>
    </citation>
    <scope>NUCLEOTIDE SEQUENCE [LARGE SCALE GENOMIC DNA]</scope>
    <source>
        <strain evidence="2 3">JEL800</strain>
    </source>
</reference>
<proteinExistence type="predicted"/>
<name>A0A1Y2CVV5_9FUNG</name>
<dbReference type="EMBL" id="MCGO01000006">
    <property type="protein sequence ID" value="ORY50944.1"/>
    <property type="molecule type" value="Genomic_DNA"/>
</dbReference>
<feature type="compositionally biased region" description="Polar residues" evidence="1">
    <location>
        <begin position="1"/>
        <end position="15"/>
    </location>
</feature>
<evidence type="ECO:0000256" key="1">
    <source>
        <dbReference type="SAM" id="MobiDB-lite"/>
    </source>
</evidence>
<feature type="compositionally biased region" description="Low complexity" evidence="1">
    <location>
        <begin position="41"/>
        <end position="51"/>
    </location>
</feature>
<feature type="compositionally biased region" description="Polar residues" evidence="1">
    <location>
        <begin position="52"/>
        <end position="87"/>
    </location>
</feature>
<keyword evidence="3" id="KW-1185">Reference proteome</keyword>
<dbReference type="OrthoDB" id="10486982at2759"/>
<sequence length="118" mass="13024">MQAQYSPSTQYSPTNQSVPVQYHQQTQQAQYHPQPQPQPQPVQVYQAQIPQTQGLPVQSTAPIVHQNATSSNAGVQPNTLHTNSSSNAKADEAKKDDDDERPTEPPPPYTPFDPSIIH</sequence>
<evidence type="ECO:0000313" key="3">
    <source>
        <dbReference type="Proteomes" id="UP000193642"/>
    </source>
</evidence>
<accession>A0A1Y2CVV5</accession>
<dbReference type="Proteomes" id="UP000193642">
    <property type="component" value="Unassembled WGS sequence"/>
</dbReference>
<gene>
    <name evidence="2" type="ORF">BCR33DRAFT_712900</name>
</gene>
<dbReference type="AlphaFoldDB" id="A0A1Y2CVV5"/>
<comment type="caution">
    <text evidence="2">The sequence shown here is derived from an EMBL/GenBank/DDBJ whole genome shotgun (WGS) entry which is preliminary data.</text>
</comment>
<organism evidence="2 3">
    <name type="scientific">Rhizoclosmatium globosum</name>
    <dbReference type="NCBI Taxonomy" id="329046"/>
    <lineage>
        <taxon>Eukaryota</taxon>
        <taxon>Fungi</taxon>
        <taxon>Fungi incertae sedis</taxon>
        <taxon>Chytridiomycota</taxon>
        <taxon>Chytridiomycota incertae sedis</taxon>
        <taxon>Chytridiomycetes</taxon>
        <taxon>Chytridiales</taxon>
        <taxon>Chytriomycetaceae</taxon>
        <taxon>Rhizoclosmatium</taxon>
    </lineage>
</organism>
<feature type="compositionally biased region" description="Low complexity" evidence="1">
    <location>
        <begin position="16"/>
        <end position="33"/>
    </location>
</feature>